<reference evidence="3" key="2">
    <citation type="journal article" date="2007" name="Science">
        <title>Draft genome sequence of the sexually transmitted pathogen Trichomonas vaginalis.</title>
        <authorList>
            <person name="Carlton J.M."/>
            <person name="Hirt R.P."/>
            <person name="Silva J.C."/>
            <person name="Delcher A.L."/>
            <person name="Schatz M."/>
            <person name="Zhao Q."/>
            <person name="Wortman J.R."/>
            <person name="Bidwell S.L."/>
            <person name="Alsmark U.C.M."/>
            <person name="Besteiro S."/>
            <person name="Sicheritz-Ponten T."/>
            <person name="Noel C.J."/>
            <person name="Dacks J.B."/>
            <person name="Foster P.G."/>
            <person name="Simillion C."/>
            <person name="Van de Peer Y."/>
            <person name="Miranda-Saavedra D."/>
            <person name="Barton G.J."/>
            <person name="Westrop G.D."/>
            <person name="Mueller S."/>
            <person name="Dessi D."/>
            <person name="Fiori P.L."/>
            <person name="Ren Q."/>
            <person name="Paulsen I."/>
            <person name="Zhang H."/>
            <person name="Bastida-Corcuera F.D."/>
            <person name="Simoes-Barbosa A."/>
            <person name="Brown M.T."/>
            <person name="Hayes R.D."/>
            <person name="Mukherjee M."/>
            <person name="Okumura C.Y."/>
            <person name="Schneider R."/>
            <person name="Smith A.J."/>
            <person name="Vanacova S."/>
            <person name="Villalvazo M."/>
            <person name="Haas B.J."/>
            <person name="Pertea M."/>
            <person name="Feldblyum T.V."/>
            <person name="Utterback T.R."/>
            <person name="Shu C.L."/>
            <person name="Osoegawa K."/>
            <person name="de Jong P.J."/>
            <person name="Hrdy I."/>
            <person name="Horvathova L."/>
            <person name="Zubacova Z."/>
            <person name="Dolezal P."/>
            <person name="Malik S.B."/>
            <person name="Logsdon J.M. Jr."/>
            <person name="Henze K."/>
            <person name="Gupta A."/>
            <person name="Wang C.C."/>
            <person name="Dunne R.L."/>
            <person name="Upcroft J.A."/>
            <person name="Upcroft P."/>
            <person name="White O."/>
            <person name="Salzberg S.L."/>
            <person name="Tang P."/>
            <person name="Chiu C.-H."/>
            <person name="Lee Y.-S."/>
            <person name="Embley T.M."/>
            <person name="Coombs G.H."/>
            <person name="Mottram J.C."/>
            <person name="Tachezy J."/>
            <person name="Fraser-Liggett C.M."/>
            <person name="Johnson P.J."/>
        </authorList>
    </citation>
    <scope>NUCLEOTIDE SEQUENCE [LARGE SCALE GENOMIC DNA]</scope>
    <source>
        <strain evidence="3">G3</strain>
    </source>
</reference>
<reference evidence="3" key="1">
    <citation type="submission" date="2006-10" db="EMBL/GenBank/DDBJ databases">
        <authorList>
            <person name="Amadeo P."/>
            <person name="Zhao Q."/>
            <person name="Wortman J."/>
            <person name="Fraser-Liggett C."/>
            <person name="Carlton J."/>
        </authorList>
    </citation>
    <scope>NUCLEOTIDE SEQUENCE</scope>
    <source>
        <strain evidence="3">G3</strain>
    </source>
</reference>
<organism evidence="3 4">
    <name type="scientific">Trichomonas vaginalis (strain ATCC PRA-98 / G3)</name>
    <dbReference type="NCBI Taxonomy" id="412133"/>
    <lineage>
        <taxon>Eukaryota</taxon>
        <taxon>Metamonada</taxon>
        <taxon>Parabasalia</taxon>
        <taxon>Trichomonadida</taxon>
        <taxon>Trichomonadidae</taxon>
        <taxon>Trichomonas</taxon>
    </lineage>
</organism>
<gene>
    <name evidence="3" type="ORF">TVAG_140570</name>
</gene>
<keyword evidence="2" id="KW-0472">Membrane</keyword>
<keyword evidence="4" id="KW-1185">Reference proteome</keyword>
<dbReference type="InParanoid" id="A2EJU5"/>
<evidence type="ECO:0000313" key="4">
    <source>
        <dbReference type="Proteomes" id="UP000001542"/>
    </source>
</evidence>
<feature type="region of interest" description="Disordered" evidence="1">
    <location>
        <begin position="1338"/>
        <end position="1363"/>
    </location>
</feature>
<feature type="transmembrane region" description="Helical" evidence="2">
    <location>
        <begin position="1312"/>
        <end position="1334"/>
    </location>
</feature>
<sequence>MFFTLLIHSRSISQYQFLIDQAILSSKSRKPKTNIKTDWEAGVHTIPEGTFTFAYNIIGDQSSAIQGFAKAKHVLALAQMDNKDFSDYVFHTEYNGKFYKICECAETSNNVKVYKTIRINESELIPHYSLSIVQKIYRDEDSSSHSVGKEFYWTEGDDGKLESGKPDYNLLELLKKKKEEDESDSTTDNSDSTIEDTSEKKDSNWLRRVVLENLNMAARVNVGGYIQGTVSLQCEKSGSNSQNKVELDIQVCGGVLFGVLGDVTFPGFDFIDKNIPIRDIPVMIGPIPLIIHLKANLKAALEDVTLHIPFEITYFRKYTLYFTQKAEFGSNGINLGDRSFKFVPYVEKPVMPSNPSISDFSLEFPFKFSMGVNVTVEIIKLISTGVLISGGIKVPVVFNLDKSKCPFPYININIEPSVFWNYVFDGFKLLGFAPKFAKKSNDSELYRFEPYEHCFIDYNKAGDGNSESYFQDPKSSFLVIPYIYNDYTSTNKVLSVSVKSNSKYIASKVYPLNYYSKSLTTLSPFISLDVSVPYRFEINALTNSAKEAMGNVDCGLNTISSLKEIMIDDGYFSNDKISVKIETKGLSKLALGKISTSKSTDKYMMFEPNRKGKYCVWKIVNDKWSLTSYSSFYDTKIPSDLSNLDQIKIWDLTSTSDKHTNLQLQFVNPNQDVVALTNNVYLSFSKGSEIYQGIFIPKQSNGVSSYTFYTDLDPSIDSQTSQFITSSDRTITFNQDSIIDGEFMHETLNAVFPINGNYKNINCAQHRLGFLPTEKLSRIVFQVDSNTKYMPTRVFEYLNRVKGFYQFWYSVDELSGNYFTIHCPINIENLDDNAFIYLASYKYVPILDYVPIETHLYLIPVSELKKYSNYILLRACESNIEPNLYIYEQPIQMISGKEFYDMKNYYPGSSSSCPYAFIGDFNSYYICVQQNGQLDNSKIFKLQYDNAPTKVLVGIKTDTQYPIQFIDVRYILKEDETSKRIDLSDSIYNGQIDISFFVMPYRKDFQEHVIVYNHQLRTIEEHTIEGNFLHLNGQNVYTVYRKCEYISGDKCANLITISNDQPVMLKYTNKNGILPVDIRKSYSINVKKEIFYKTSQIAFYKSWIGTVERINIPKGESPLEISIEKTNEFFIIKAKLGSLYLPISQYFINFRLSELLNELHLKAIDQTKEIEYEVGDPSDEDIAIKFKTTNIINFVPASGAKRVKSSSVLGEAFGLDENVFTGTDVSRVGYTEEVPDPDPDPNPNPDPDQTNPDPDPDPNPNPNPDPNPDPNPNPNPKPDTDPSPEHEKPQESPSDEDGSKGGNGGKNNTGGIVAGVVIGILVVVGVAVALFILYKRKQNNNENSKNDAEDIEDIESDKDSNEV</sequence>
<dbReference type="VEuPathDB" id="TrichDB:TVAG_140570"/>
<proteinExistence type="predicted"/>
<keyword evidence="2" id="KW-0812">Transmembrane</keyword>
<evidence type="ECO:0000256" key="1">
    <source>
        <dbReference type="SAM" id="MobiDB-lite"/>
    </source>
</evidence>
<dbReference type="VEuPathDB" id="TrichDB:TVAGG3_0409390"/>
<protein>
    <submittedName>
        <fullName evidence="3">Uncharacterized protein</fullName>
    </submittedName>
</protein>
<dbReference type="PANTHER" id="PTHR36721">
    <property type="entry name" value="PROLINE-RICH FAMILY PROTEIN"/>
    <property type="match status" value="1"/>
</dbReference>
<dbReference type="Proteomes" id="UP000001542">
    <property type="component" value="Unassembled WGS sequence"/>
</dbReference>
<name>A2EJU5_TRIV3</name>
<accession>A2EJU5</accession>
<evidence type="ECO:0000256" key="2">
    <source>
        <dbReference type="SAM" id="Phobius"/>
    </source>
</evidence>
<feature type="compositionally biased region" description="Basic and acidic residues" evidence="1">
    <location>
        <begin position="1278"/>
        <end position="1290"/>
    </location>
</feature>
<dbReference type="PANTHER" id="PTHR36721:SF1">
    <property type="entry name" value="OS04G0446401 PROTEIN"/>
    <property type="match status" value="1"/>
</dbReference>
<feature type="region of interest" description="Disordered" evidence="1">
    <location>
        <begin position="1229"/>
        <end position="1306"/>
    </location>
</feature>
<dbReference type="OrthoDB" id="10691127at2759"/>
<evidence type="ECO:0000313" key="3">
    <source>
        <dbReference type="EMBL" id="EAY07083.1"/>
    </source>
</evidence>
<feature type="region of interest" description="Disordered" evidence="1">
    <location>
        <begin position="179"/>
        <end position="198"/>
    </location>
</feature>
<dbReference type="EMBL" id="DS113408">
    <property type="protein sequence ID" value="EAY07083.1"/>
    <property type="molecule type" value="Genomic_DNA"/>
</dbReference>
<dbReference type="RefSeq" id="XP_001319306.1">
    <property type="nucleotide sequence ID" value="XM_001319271.1"/>
</dbReference>
<dbReference type="KEGG" id="tva:4764969"/>
<keyword evidence="2" id="KW-1133">Transmembrane helix</keyword>
<feature type="compositionally biased region" description="Pro residues" evidence="1">
    <location>
        <begin position="1257"/>
        <end position="1277"/>
    </location>
</feature>